<dbReference type="EMBL" id="ROAL01000027">
    <property type="protein sequence ID" value="MIB63063.1"/>
    <property type="molecule type" value="Genomic_DNA"/>
</dbReference>
<reference evidence="2 3" key="1">
    <citation type="submission" date="2018-10" db="EMBL/GenBank/DDBJ databases">
        <authorList>
            <consortium name="NARMS: The National Antimicrobial Resistance Monitoring System"/>
        </authorList>
    </citation>
    <scope>NUCLEOTIDE SEQUENCE [LARGE SCALE GENOMIC DNA]</scope>
    <source>
        <strain evidence="2 3">CVM N17EC0276</strain>
    </source>
</reference>
<evidence type="ECO:0000313" key="4">
    <source>
        <dbReference type="Proteomes" id="UP000519182"/>
    </source>
</evidence>
<sequence>MDKFDRSAQRQLLQILYDAHPYEISDDALQSVRDAFGDDNVLISNLIYLEEHGLIKNALDYYLDGININIPELRITKDGIDFIRDDGGLKAILGIMTIRLHDETLCELERIINSSTSATTEDKKKLLSQLRTLPADAIKQLTIRLLGQGLDHLPDVFHVIQKALHSL</sequence>
<evidence type="ECO:0000313" key="3">
    <source>
        <dbReference type="Proteomes" id="UP000271175"/>
    </source>
</evidence>
<dbReference type="RefSeq" id="WP_000357060.1">
    <property type="nucleotide sequence ID" value="NZ_AP022003.1"/>
</dbReference>
<reference evidence="1 4" key="2">
    <citation type="submission" date="2020-04" db="EMBL/GenBank/DDBJ databases">
        <authorList>
            <consortium name="GenomeTrakr network: Whole genome sequencing for foodborne pathogen traceback"/>
        </authorList>
    </citation>
    <scope>NUCLEOTIDE SEQUENCE [LARGE SCALE GENOMIC DNA]</scope>
    <source>
        <strain evidence="1 4">PSU-2464</strain>
    </source>
</reference>
<dbReference type="Proteomes" id="UP000519182">
    <property type="component" value="Unassembled WGS sequence"/>
</dbReference>
<dbReference type="Proteomes" id="UP000271175">
    <property type="component" value="Unassembled WGS sequence"/>
</dbReference>
<evidence type="ECO:0000313" key="1">
    <source>
        <dbReference type="EMBL" id="EFM1447743.1"/>
    </source>
</evidence>
<dbReference type="EMBL" id="AATJYL010000047">
    <property type="protein sequence ID" value="EFM1447743.1"/>
    <property type="molecule type" value="Genomic_DNA"/>
</dbReference>
<evidence type="ECO:0000313" key="2">
    <source>
        <dbReference type="EMBL" id="MIB63063.1"/>
    </source>
</evidence>
<organism evidence="1 4">
    <name type="scientific">Escherichia coli</name>
    <dbReference type="NCBI Taxonomy" id="562"/>
    <lineage>
        <taxon>Bacteria</taxon>
        <taxon>Pseudomonadati</taxon>
        <taxon>Pseudomonadota</taxon>
        <taxon>Gammaproteobacteria</taxon>
        <taxon>Enterobacterales</taxon>
        <taxon>Enterobacteriaceae</taxon>
        <taxon>Escherichia</taxon>
    </lineage>
</organism>
<gene>
    <name evidence="2" type="ORF">D9E49_22180</name>
    <name evidence="1" type="ORF">HEP34_004169</name>
</gene>
<name>A0A1D7Q7V5_ECOLX</name>
<comment type="caution">
    <text evidence="1">The sequence shown here is derived from an EMBL/GenBank/DDBJ whole genome shotgun (WGS) entry which is preliminary data.</text>
</comment>
<dbReference type="AlphaFoldDB" id="A0A1D7Q7V5"/>
<protein>
    <submittedName>
        <fullName evidence="1">Uncharacterized protein</fullName>
    </submittedName>
</protein>
<accession>A0A1D7Q7V5</accession>
<proteinExistence type="predicted"/>